<proteinExistence type="predicted"/>
<protein>
    <submittedName>
        <fullName evidence="3">Putative periplasmic protein (YceI-like domain)</fullName>
    </submittedName>
</protein>
<evidence type="ECO:0000313" key="4">
    <source>
        <dbReference type="Proteomes" id="UP000503264"/>
    </source>
</evidence>
<feature type="chain" id="PRO_5026346539" evidence="1">
    <location>
        <begin position="17"/>
        <end position="181"/>
    </location>
</feature>
<dbReference type="EMBL" id="CP012542">
    <property type="protein sequence ID" value="QCD44040.1"/>
    <property type="molecule type" value="Genomic_DNA"/>
</dbReference>
<organism evidence="3 4">
    <name type="scientific">Campylobacter mucosalis CCUG 21559</name>
    <dbReference type="NCBI Taxonomy" id="1032067"/>
    <lineage>
        <taxon>Bacteria</taxon>
        <taxon>Pseudomonadati</taxon>
        <taxon>Campylobacterota</taxon>
        <taxon>Epsilonproteobacteria</taxon>
        <taxon>Campylobacterales</taxon>
        <taxon>Campylobacteraceae</taxon>
        <taxon>Campylobacter</taxon>
    </lineage>
</organism>
<dbReference type="Gene3D" id="2.40.128.110">
    <property type="entry name" value="Lipid/polyisoprenoid-binding, YceI-like"/>
    <property type="match status" value="1"/>
</dbReference>
<evidence type="ECO:0000256" key="1">
    <source>
        <dbReference type="SAM" id="SignalP"/>
    </source>
</evidence>
<feature type="signal peptide" evidence="1">
    <location>
        <begin position="1"/>
        <end position="16"/>
    </location>
</feature>
<dbReference type="InterPro" id="IPR036761">
    <property type="entry name" value="TTHA0802/YceI-like_sf"/>
</dbReference>
<evidence type="ECO:0000313" key="3">
    <source>
        <dbReference type="EMBL" id="QCD44040.1"/>
    </source>
</evidence>
<gene>
    <name evidence="3" type="ORF">CMUC_0224</name>
</gene>
<keyword evidence="4" id="KW-1185">Reference proteome</keyword>
<dbReference type="RefSeq" id="WP_171993318.1">
    <property type="nucleotide sequence ID" value="NZ_CP012542.1"/>
</dbReference>
<dbReference type="Pfam" id="PF04264">
    <property type="entry name" value="YceI"/>
    <property type="match status" value="1"/>
</dbReference>
<dbReference type="AlphaFoldDB" id="A0A6G5QED2"/>
<dbReference type="Proteomes" id="UP000503264">
    <property type="component" value="Chromosome"/>
</dbReference>
<dbReference type="PANTHER" id="PTHR34406">
    <property type="entry name" value="PROTEIN YCEI"/>
    <property type="match status" value="1"/>
</dbReference>
<dbReference type="PANTHER" id="PTHR34406:SF1">
    <property type="entry name" value="PROTEIN YCEI"/>
    <property type="match status" value="1"/>
</dbReference>
<feature type="domain" description="Lipid/polyisoprenoid-binding YceI-like" evidence="2">
    <location>
        <begin position="18"/>
        <end position="178"/>
    </location>
</feature>
<dbReference type="SMART" id="SM00867">
    <property type="entry name" value="YceI"/>
    <property type="match status" value="1"/>
</dbReference>
<sequence length="181" mass="20506">MRKFLLLLLFIGFAHADWMQLDKDHTNVGFVAKHLGIANVAGRFEDYDAAIDFNKTTNTIKSLEAVIKVSSINTQNRARDNNLTKEIFFDTKKVKSIVFKMTGDDRGVIYGDLRIKNITKPVKLNYIYNGVAQDDTGVTKYSFSFVGDIKRKDFDVGKDYPTALISDDVRIVIDVEASLRK</sequence>
<reference evidence="3 4" key="1">
    <citation type="submission" date="2016-07" db="EMBL/GenBank/DDBJ databases">
        <title>Comparative genomics of the Campylobacter concisus group.</title>
        <authorList>
            <person name="Miller W.G."/>
            <person name="Yee E."/>
            <person name="Chapman M.H."/>
            <person name="Huynh S."/>
            <person name="Bono J.L."/>
            <person name="On S.L.W."/>
            <person name="StLeger J."/>
            <person name="Foster G."/>
            <person name="Parker C.T."/>
        </authorList>
    </citation>
    <scope>NUCLEOTIDE SEQUENCE [LARGE SCALE GENOMIC DNA]</scope>
    <source>
        <strain evidence="3 4">CCUG 21559</strain>
    </source>
</reference>
<evidence type="ECO:0000259" key="2">
    <source>
        <dbReference type="SMART" id="SM00867"/>
    </source>
</evidence>
<name>A0A6G5QED2_9BACT</name>
<dbReference type="SUPFAM" id="SSF101874">
    <property type="entry name" value="YceI-like"/>
    <property type="match status" value="1"/>
</dbReference>
<keyword evidence="1" id="KW-0732">Signal</keyword>
<dbReference type="InterPro" id="IPR007372">
    <property type="entry name" value="Lipid/polyisoprenoid-bd_YceI"/>
</dbReference>
<accession>A0A6G5QED2</accession>